<feature type="region of interest" description="Disordered" evidence="1">
    <location>
        <begin position="637"/>
        <end position="695"/>
    </location>
</feature>
<evidence type="ECO:0000313" key="3">
    <source>
        <dbReference type="Proteomes" id="UP000002668"/>
    </source>
</evidence>
<feature type="compositionally biased region" description="Low complexity" evidence="1">
    <location>
        <begin position="679"/>
        <end position="689"/>
    </location>
</feature>
<dbReference type="AlphaFoldDB" id="E4ZG26"/>
<reference evidence="3" key="1">
    <citation type="journal article" date="2011" name="Nat. Commun.">
        <title>Effector diversification within compartments of the Leptosphaeria maculans genome affected by Repeat-Induced Point mutations.</title>
        <authorList>
            <person name="Rouxel T."/>
            <person name="Grandaubert J."/>
            <person name="Hane J.K."/>
            <person name="Hoede C."/>
            <person name="van de Wouw A.P."/>
            <person name="Couloux A."/>
            <person name="Dominguez V."/>
            <person name="Anthouard V."/>
            <person name="Bally P."/>
            <person name="Bourras S."/>
            <person name="Cozijnsen A.J."/>
            <person name="Ciuffetti L.M."/>
            <person name="Degrave A."/>
            <person name="Dilmaghani A."/>
            <person name="Duret L."/>
            <person name="Fudal I."/>
            <person name="Goodwin S.B."/>
            <person name="Gout L."/>
            <person name="Glaser N."/>
            <person name="Linglin J."/>
            <person name="Kema G.H.J."/>
            <person name="Lapalu N."/>
            <person name="Lawrence C.B."/>
            <person name="May K."/>
            <person name="Meyer M."/>
            <person name="Ollivier B."/>
            <person name="Poulain J."/>
            <person name="Schoch C.L."/>
            <person name="Simon A."/>
            <person name="Spatafora J.W."/>
            <person name="Stachowiak A."/>
            <person name="Turgeon B.G."/>
            <person name="Tyler B.M."/>
            <person name="Vincent D."/>
            <person name="Weissenbach J."/>
            <person name="Amselem J."/>
            <person name="Quesneville H."/>
            <person name="Oliver R.P."/>
            <person name="Wincker P."/>
            <person name="Balesdent M.-H."/>
            <person name="Howlett B.J."/>
        </authorList>
    </citation>
    <scope>NUCLEOTIDE SEQUENCE [LARGE SCALE GENOMIC DNA]</scope>
    <source>
        <strain evidence="3">JN3 / isolate v23.1.3 / race Av1-4-5-6-7-8</strain>
    </source>
</reference>
<feature type="compositionally biased region" description="Acidic residues" evidence="1">
    <location>
        <begin position="334"/>
        <end position="352"/>
    </location>
</feature>
<accession>E4ZG26</accession>
<proteinExistence type="predicted"/>
<organism evidence="2 3">
    <name type="scientific">Leptosphaeria maculans (strain JN3 / isolate v23.1.3 / race Av1-4-5-6-7-8)</name>
    <name type="common">Blackleg fungus</name>
    <name type="synonym">Phoma lingam</name>
    <dbReference type="NCBI Taxonomy" id="985895"/>
    <lineage>
        <taxon>Eukaryota</taxon>
        <taxon>Fungi</taxon>
        <taxon>Dikarya</taxon>
        <taxon>Ascomycota</taxon>
        <taxon>Pezizomycotina</taxon>
        <taxon>Dothideomycetes</taxon>
        <taxon>Pleosporomycetidae</taxon>
        <taxon>Pleosporales</taxon>
        <taxon>Pleosporineae</taxon>
        <taxon>Leptosphaeriaceae</taxon>
        <taxon>Plenodomus</taxon>
        <taxon>Plenodomus lingam/Leptosphaeria maculans species complex</taxon>
    </lineage>
</organism>
<dbReference type="InParanoid" id="E4ZG26"/>
<feature type="compositionally biased region" description="Basic and acidic residues" evidence="1">
    <location>
        <begin position="383"/>
        <end position="397"/>
    </location>
</feature>
<dbReference type="VEuPathDB" id="FungiDB:LEMA_P063720.1"/>
<dbReference type="HOGENOM" id="CLU_328465_0_0_1"/>
<feature type="compositionally biased region" description="Polar residues" evidence="1">
    <location>
        <begin position="357"/>
        <end position="368"/>
    </location>
</feature>
<dbReference type="EMBL" id="FP929064">
    <property type="protein sequence ID" value="CBX90246.1"/>
    <property type="molecule type" value="Genomic_DNA"/>
</dbReference>
<feature type="compositionally biased region" description="Basic and acidic residues" evidence="1">
    <location>
        <begin position="846"/>
        <end position="875"/>
    </location>
</feature>
<evidence type="ECO:0000256" key="1">
    <source>
        <dbReference type="SAM" id="MobiDB-lite"/>
    </source>
</evidence>
<evidence type="ECO:0000313" key="2">
    <source>
        <dbReference type="EMBL" id="CBX90246.1"/>
    </source>
</evidence>
<name>E4ZG26_LEPMJ</name>
<feature type="region of interest" description="Disordered" evidence="1">
    <location>
        <begin position="753"/>
        <end position="790"/>
    </location>
</feature>
<sequence>MKIASVAVQVGDDGFVSSSGTVQVCHWSQENPSRRPFLAQTKFAVRDLQVLFVDKWKRVGLQSEQHYSRPYMACCQIVPSRSGLVRVVAVRALHIVRASSSILFAQHHLRHLVIDNTFGPTIFNIFTCARAFHTYTDGPNNVEGFSFRDDDATRLRGSDRLGVLSNLGHQVSFTVCNDRKSRLVTKLMEERLYSPYAEPSFEITPANASLVYISHFTKDNINFAYCIRGSHMTKFLIGTFGMQAYDGPALITPVVLFSQESLLKGVTLLGYQSNSQLRVNKNNTQTEKVRWRYLYETARIQWAKLKFDMTRWIDLKDEIQEALKSKQLLGLAPESDEEMHEDANENDADSDGEPGVSSVTSRQIQKSPETADRGMTRPGGLEEAGRDDESIPDRTLGDVETDSSESAGLDINILSLLHSIIESGGKPDDLYAYLAKRDTHGNIVGDQELRDKVVALVDTISLIIDYNQQVRDNEAMGRETSDIAKEELMNFYRIRDELVEDIHEIRMLPEDTKDDFSGTSSDKMRPPWVLSEDEKVTMGVMVAMAIEQPPRIALRLLQDNHWDVDEAIESWFDVPEDQMYYLEDGEIIGGHNSLNAPRMRETHLASVASSSGLKNLKESTPEDLAADRARLERLIAQENGTPNAQQPRQQQRLEQQDTNPCGIPNMVKKSPTLKLWQKPQDPTPDTSSPPIQPANTLGAMHKEIIDAFASTSTFSDCIPTPPESTKRPVSQDFHNLAADALASMGKKRMLEVSCAKQWQQEGEEDEEEEEDEEGDEEEDEEEEIIDPEKGLALLEQAVNINESNLGKRLSAMAKAGLNQAEAMRRDSAMDAGTMDAGESAIQTGTGRDRNVSAEARKRIEQRQDEEEEGKRKDEE</sequence>
<keyword evidence="3" id="KW-1185">Reference proteome</keyword>
<dbReference type="OrthoDB" id="3799222at2759"/>
<dbReference type="Proteomes" id="UP000002668">
    <property type="component" value="Genome"/>
</dbReference>
<feature type="compositionally biased region" description="Acidic residues" evidence="1">
    <location>
        <begin position="761"/>
        <end position="785"/>
    </location>
</feature>
<feature type="region of interest" description="Disordered" evidence="1">
    <location>
        <begin position="332"/>
        <end position="403"/>
    </location>
</feature>
<protein>
    <submittedName>
        <fullName evidence="2">Uncharacterized protein</fullName>
    </submittedName>
</protein>
<dbReference type="eggNOG" id="ENOG502RIP4">
    <property type="taxonomic scope" value="Eukaryota"/>
</dbReference>
<dbReference type="GeneID" id="13292122"/>
<gene>
    <name evidence="2" type="ORF">LEMA_P063720.1</name>
</gene>
<feature type="region of interest" description="Disordered" evidence="1">
    <location>
        <begin position="816"/>
        <end position="875"/>
    </location>
</feature>